<keyword evidence="8" id="KW-0067">ATP-binding</keyword>
<evidence type="ECO:0000259" key="14">
    <source>
        <dbReference type="SMART" id="SM00090"/>
    </source>
</evidence>
<keyword evidence="9" id="KW-0460">Magnesium</keyword>
<dbReference type="PROSITE" id="PS01245">
    <property type="entry name" value="RIO1"/>
    <property type="match status" value="1"/>
</dbReference>
<accession>A0ABM3ULH5</accession>
<dbReference type="SUPFAM" id="SSF56112">
    <property type="entry name" value="Protein kinase-like (PK-like)"/>
    <property type="match status" value="1"/>
</dbReference>
<comment type="similarity">
    <text evidence="1">Belongs to the protein kinase superfamily. RIO-type Ser/Thr kinase family.</text>
</comment>
<feature type="domain" description="RIO kinase" evidence="14">
    <location>
        <begin position="290"/>
        <end position="544"/>
    </location>
</feature>
<dbReference type="InterPro" id="IPR000687">
    <property type="entry name" value="RIO_kinase"/>
</dbReference>
<feature type="coiled-coil region" evidence="12">
    <location>
        <begin position="44"/>
        <end position="79"/>
    </location>
</feature>
<dbReference type="SMART" id="SM00090">
    <property type="entry name" value="RIO"/>
    <property type="match status" value="1"/>
</dbReference>
<keyword evidence="12" id="KW-0175">Coiled coil</keyword>
<dbReference type="RefSeq" id="XP_058974382.1">
    <property type="nucleotide sequence ID" value="XM_059118399.1"/>
</dbReference>
<evidence type="ECO:0000313" key="16">
    <source>
        <dbReference type="RefSeq" id="XP_058974382.1"/>
    </source>
</evidence>
<dbReference type="PIRSF" id="PIRSF038146">
    <property type="entry name" value="Ser/Thr_PK_RIO3"/>
    <property type="match status" value="1"/>
</dbReference>
<dbReference type="GeneID" id="131800718"/>
<keyword evidence="7" id="KW-0418">Kinase</keyword>
<dbReference type="CDD" id="cd05146">
    <property type="entry name" value="RIO3_euk"/>
    <property type="match status" value="1"/>
</dbReference>
<evidence type="ECO:0000256" key="13">
    <source>
        <dbReference type="SAM" id="MobiDB-lite"/>
    </source>
</evidence>
<evidence type="ECO:0000313" key="15">
    <source>
        <dbReference type="Proteomes" id="UP001652621"/>
    </source>
</evidence>
<evidence type="ECO:0000256" key="10">
    <source>
        <dbReference type="ARBA" id="ARBA00047899"/>
    </source>
</evidence>
<feature type="compositionally biased region" description="Polar residues" evidence="13">
    <location>
        <begin position="11"/>
        <end position="25"/>
    </location>
</feature>
<sequence>MAANNNTNNNQPLPMTSSPPSNNCWGTVPKPIVEDMNFAAIVKNQKKEKVLKQATEREKRKQQEERDLEEALVKSLEMATMQDAQPDEDEDEWDLLNEEDDFKFILPPEVLEFLKSEEEELAAAEKAALEGCESDAVIAQMLQAQFDKEYNEEVKRIEKAQNKQSKITVCLDKYIKPYIRDVGEDLESDDYEEDEIHREKRDWDRFETNERILEAIPKCGYGMDKDGEMITKHDEKLCGVRNACRMMSLPLEFATGDGAGFDMKLSNRVFNELKTYSRKGQKKNARMQDRKDNVATAEMGVDGRTRLILYKLINNLILEQINGIISTGKEAVILHANSDPAFVGPDPENPLVMPKECAVKIFKTTLNDFKQRDRYIKDDYRFKGRFNVRFGKQNNFVIINMWAEKEMHNLTRMQSVGINCPEVVMLKKHVLVMSFIGENNKAAPKLKDAILSAAQWIAAYDEVVTAMYKLYNEAKLVHADLSEYNILWHDDKCWFIDVAQSVEPQHPSALEFLMRDCNNIVSFFEKKGVPNCHTKEQLFEHITSLNAETINVAMLERIHTKGANIQLATAPNQDECPLEAKPLEYPFDLAWEKTMQNAANVECKVQAALVENAKNESSMPQPIIVNSLTDTANI</sequence>
<dbReference type="InterPro" id="IPR018934">
    <property type="entry name" value="RIO_dom"/>
</dbReference>
<evidence type="ECO:0000256" key="5">
    <source>
        <dbReference type="ARBA" id="ARBA00022723"/>
    </source>
</evidence>
<evidence type="ECO:0000256" key="11">
    <source>
        <dbReference type="ARBA" id="ARBA00048679"/>
    </source>
</evidence>
<evidence type="ECO:0000256" key="12">
    <source>
        <dbReference type="SAM" id="Coils"/>
    </source>
</evidence>
<dbReference type="Gene3D" id="1.10.510.10">
    <property type="entry name" value="Transferase(Phosphotransferase) domain 1"/>
    <property type="match status" value="1"/>
</dbReference>
<dbReference type="EC" id="2.7.11.1" evidence="2"/>
<comment type="catalytic activity">
    <reaction evidence="10">
        <text>L-threonyl-[protein] + ATP = O-phospho-L-threonyl-[protein] + ADP + H(+)</text>
        <dbReference type="Rhea" id="RHEA:46608"/>
        <dbReference type="Rhea" id="RHEA-COMP:11060"/>
        <dbReference type="Rhea" id="RHEA-COMP:11605"/>
        <dbReference type="ChEBI" id="CHEBI:15378"/>
        <dbReference type="ChEBI" id="CHEBI:30013"/>
        <dbReference type="ChEBI" id="CHEBI:30616"/>
        <dbReference type="ChEBI" id="CHEBI:61977"/>
        <dbReference type="ChEBI" id="CHEBI:456216"/>
        <dbReference type="EC" id="2.7.11.1"/>
    </reaction>
</comment>
<evidence type="ECO:0000256" key="4">
    <source>
        <dbReference type="ARBA" id="ARBA00022679"/>
    </source>
</evidence>
<evidence type="ECO:0000256" key="9">
    <source>
        <dbReference type="ARBA" id="ARBA00022842"/>
    </source>
</evidence>
<gene>
    <name evidence="16" type="primary">LOC131800718</name>
</gene>
<keyword evidence="4" id="KW-0808">Transferase</keyword>
<feature type="compositionally biased region" description="Low complexity" evidence="13">
    <location>
        <begin position="1"/>
        <end position="10"/>
    </location>
</feature>
<evidence type="ECO:0000256" key="7">
    <source>
        <dbReference type="ARBA" id="ARBA00022777"/>
    </source>
</evidence>
<evidence type="ECO:0000256" key="1">
    <source>
        <dbReference type="ARBA" id="ARBA00009196"/>
    </source>
</evidence>
<keyword evidence="6" id="KW-0547">Nucleotide-binding</keyword>
<proteinExistence type="inferred from homology"/>
<name>A0ABM3ULH5_MUSDO</name>
<keyword evidence="5" id="KW-0479">Metal-binding</keyword>
<reference evidence="16" key="1">
    <citation type="submission" date="2025-08" db="UniProtKB">
        <authorList>
            <consortium name="RefSeq"/>
        </authorList>
    </citation>
    <scope>IDENTIFICATION</scope>
    <source>
        <strain evidence="16">Aabys</strain>
        <tissue evidence="16">Whole body</tissue>
    </source>
</reference>
<dbReference type="InterPro" id="IPR017406">
    <property type="entry name" value="Ser/Thr_kinase_Rio3"/>
</dbReference>
<organism evidence="15 16">
    <name type="scientific">Musca domestica</name>
    <name type="common">House fly</name>
    <dbReference type="NCBI Taxonomy" id="7370"/>
    <lineage>
        <taxon>Eukaryota</taxon>
        <taxon>Metazoa</taxon>
        <taxon>Ecdysozoa</taxon>
        <taxon>Arthropoda</taxon>
        <taxon>Hexapoda</taxon>
        <taxon>Insecta</taxon>
        <taxon>Pterygota</taxon>
        <taxon>Neoptera</taxon>
        <taxon>Endopterygota</taxon>
        <taxon>Diptera</taxon>
        <taxon>Brachycera</taxon>
        <taxon>Muscomorpha</taxon>
        <taxon>Muscoidea</taxon>
        <taxon>Muscidae</taxon>
        <taxon>Musca</taxon>
    </lineage>
</organism>
<dbReference type="Proteomes" id="UP001652621">
    <property type="component" value="Unplaced"/>
</dbReference>
<dbReference type="Gene3D" id="3.30.200.20">
    <property type="entry name" value="Phosphorylase Kinase, domain 1"/>
    <property type="match status" value="1"/>
</dbReference>
<dbReference type="Pfam" id="PF01163">
    <property type="entry name" value="RIO1"/>
    <property type="match status" value="1"/>
</dbReference>
<dbReference type="InterPro" id="IPR018935">
    <property type="entry name" value="RIO_kinase_CS"/>
</dbReference>
<keyword evidence="15" id="KW-1185">Reference proteome</keyword>
<feature type="region of interest" description="Disordered" evidence="13">
    <location>
        <begin position="1"/>
        <end position="28"/>
    </location>
</feature>
<protein>
    <recommendedName>
        <fullName evidence="2">non-specific serine/threonine protein kinase</fullName>
        <ecNumber evidence="2">2.7.11.1</ecNumber>
    </recommendedName>
</protein>
<dbReference type="InterPro" id="IPR011009">
    <property type="entry name" value="Kinase-like_dom_sf"/>
</dbReference>
<evidence type="ECO:0000256" key="8">
    <source>
        <dbReference type="ARBA" id="ARBA00022840"/>
    </source>
</evidence>
<evidence type="ECO:0000256" key="3">
    <source>
        <dbReference type="ARBA" id="ARBA00022527"/>
    </source>
</evidence>
<evidence type="ECO:0000256" key="6">
    <source>
        <dbReference type="ARBA" id="ARBA00022741"/>
    </source>
</evidence>
<dbReference type="InterPro" id="IPR051272">
    <property type="entry name" value="RIO-type_Ser/Thr_kinase"/>
</dbReference>
<dbReference type="PANTHER" id="PTHR45723">
    <property type="entry name" value="SERINE/THREONINE-PROTEIN KINASE RIO1"/>
    <property type="match status" value="1"/>
</dbReference>
<comment type="catalytic activity">
    <reaction evidence="11">
        <text>L-seryl-[protein] + ATP = O-phospho-L-seryl-[protein] + ADP + H(+)</text>
        <dbReference type="Rhea" id="RHEA:17989"/>
        <dbReference type="Rhea" id="RHEA-COMP:9863"/>
        <dbReference type="Rhea" id="RHEA-COMP:11604"/>
        <dbReference type="ChEBI" id="CHEBI:15378"/>
        <dbReference type="ChEBI" id="CHEBI:29999"/>
        <dbReference type="ChEBI" id="CHEBI:30616"/>
        <dbReference type="ChEBI" id="CHEBI:83421"/>
        <dbReference type="ChEBI" id="CHEBI:456216"/>
        <dbReference type="EC" id="2.7.11.1"/>
    </reaction>
</comment>
<evidence type="ECO:0000256" key="2">
    <source>
        <dbReference type="ARBA" id="ARBA00012513"/>
    </source>
</evidence>
<keyword evidence="3" id="KW-0723">Serine/threonine-protein kinase</keyword>